<protein>
    <submittedName>
        <fullName evidence="2">Uncharacterized protein</fullName>
    </submittedName>
</protein>
<feature type="region of interest" description="Disordered" evidence="1">
    <location>
        <begin position="145"/>
        <end position="164"/>
    </location>
</feature>
<evidence type="ECO:0000313" key="2">
    <source>
        <dbReference type="EMBL" id="SDM51379.1"/>
    </source>
</evidence>
<proteinExistence type="predicted"/>
<dbReference type="OrthoDB" id="1676884at2"/>
<dbReference type="EMBL" id="FNHZ01000001">
    <property type="protein sequence ID" value="SDM51379.1"/>
    <property type="molecule type" value="Genomic_DNA"/>
</dbReference>
<dbReference type="AlphaFoldDB" id="A0A1G9TUH0"/>
<keyword evidence="3" id="KW-1185">Reference proteome</keyword>
<evidence type="ECO:0000313" key="3">
    <source>
        <dbReference type="Proteomes" id="UP000187651"/>
    </source>
</evidence>
<reference evidence="3" key="1">
    <citation type="submission" date="2016-10" db="EMBL/GenBank/DDBJ databases">
        <authorList>
            <person name="Varghese N."/>
            <person name="Submissions S."/>
        </authorList>
    </citation>
    <scope>NUCLEOTIDE SEQUENCE [LARGE SCALE GENOMIC DNA]</scope>
    <source>
        <strain evidence="3">M83</strain>
    </source>
</reference>
<organism evidence="2 3">
    <name type="scientific">Lachnospira pectinoschiza</name>
    <dbReference type="NCBI Taxonomy" id="28052"/>
    <lineage>
        <taxon>Bacteria</taxon>
        <taxon>Bacillati</taxon>
        <taxon>Bacillota</taxon>
        <taxon>Clostridia</taxon>
        <taxon>Lachnospirales</taxon>
        <taxon>Lachnospiraceae</taxon>
        <taxon>Lachnospira</taxon>
    </lineage>
</organism>
<accession>A0A1G9TUH0</accession>
<dbReference type="PANTHER" id="PTHR39431">
    <property type="entry name" value="FRPA/C-RELATED PROTEIN"/>
    <property type="match status" value="1"/>
</dbReference>
<evidence type="ECO:0000256" key="1">
    <source>
        <dbReference type="SAM" id="MobiDB-lite"/>
    </source>
</evidence>
<dbReference type="RefSeq" id="WP_074520765.1">
    <property type="nucleotide sequence ID" value="NZ_FNHZ01000001.1"/>
</dbReference>
<dbReference type="PANTHER" id="PTHR39431:SF1">
    <property type="entry name" value="FRPA_C-RELATED PROTEIN"/>
    <property type="match status" value="1"/>
</dbReference>
<dbReference type="Proteomes" id="UP000187651">
    <property type="component" value="Unassembled WGS sequence"/>
</dbReference>
<sequence length="404" mass="45824">MIISQSNISMASNRNYLDQKGYSKTHKTTVEMATKTTCFSESYDYFLRNEAESAYCGNGLDQYASYTKNELNNLHNYSEETVEENVESDTKVKNTNRLNAQTKLNESYLISEQKIYQSLLAYLHEFMLRSLFYRDFDSITSEGFTEDSFSSNQTTGNDSNLNSKSTSQLDTNYLNLSFNQGYQVWTLETNQSYSYYEKEAVSFSTTGSAVTKDGRNISFNLDVSFSREFQQISQFSSLQTFDKILTDPLVISLDDNPDMISDKHFYFDLDGDGVAEEHNRLNSNQGFLALDLNEDGEVTDASELFGTSSGDGFADLAKYDSDGNAWIDEADEIYQKLRVWVMDEDGQSRLLSLKEADVGAIYLGRTNNDFRFTNEANESQARLRQSGFYLHENGGASLVSQIDL</sequence>
<name>A0A1G9TUH0_9FIRM</name>
<gene>
    <name evidence="2" type="ORF">SAMN05216544_0502</name>
</gene>